<evidence type="ECO:0000313" key="2">
    <source>
        <dbReference type="EMBL" id="KZK05790.1"/>
    </source>
</evidence>
<evidence type="ECO:0000313" key="3">
    <source>
        <dbReference type="Proteomes" id="UP000076519"/>
    </source>
</evidence>
<gene>
    <name evidence="2" type="ORF">AB996_1671</name>
</gene>
<feature type="domain" description="Glycosyltransferase 2-like" evidence="1">
    <location>
        <begin position="31"/>
        <end position="162"/>
    </location>
</feature>
<reference evidence="2 3" key="1">
    <citation type="submission" date="2015-08" db="EMBL/GenBank/DDBJ databases">
        <title>Draft Genome Sequences of 11 Lactococcus lactis subspecies cremoris strains.</title>
        <authorList>
            <person name="Wels M."/>
            <person name="Backus L."/>
            <person name="Boekhorst J."/>
            <person name="Dijkstra A."/>
            <person name="Beerthuizen M."/>
            <person name="Siezen R."/>
            <person name="Bachmann H."/>
            <person name="Van Hijum S."/>
        </authorList>
    </citation>
    <scope>NUCLEOTIDE SEQUENCE [LARGE SCALE GENOMIC DNA]</scope>
    <source>
        <strain evidence="2 3">KW10</strain>
    </source>
</reference>
<dbReference type="EMBL" id="LIYF01000027">
    <property type="protein sequence ID" value="KZK05790.1"/>
    <property type="molecule type" value="Genomic_DNA"/>
</dbReference>
<protein>
    <submittedName>
        <fullName evidence="2">Glycosyl transferase group 2 family protein</fullName>
    </submittedName>
</protein>
<dbReference type="Gene3D" id="3.90.550.10">
    <property type="entry name" value="Spore Coat Polysaccharide Biosynthesis Protein SpsA, Chain A"/>
    <property type="match status" value="1"/>
</dbReference>
<dbReference type="Proteomes" id="UP000076519">
    <property type="component" value="Unassembled WGS sequence"/>
</dbReference>
<sequence length="272" mass="32093">MNLTICLVAYSKKFTETVSYKRLTDMKVSIKKSLNIIIFDNGQVDFSSEKIPNDFSSILYYYNPDNTERGTRIAYQYALMETKDEWFMLLDDDTMITEEYIGKVIKELTHPTIDAICPQIFDQEIQISPTSSETIKNLKHPKNSGIYNEDITGISSGLVLSRHFMLKIGGFTKEFPLDYLDHWIFWQLRKHHQVIKVMDEKICHQLSVQRLEELSKSRFVKIFTAEYYYYKSYQPEHLYSIRKKYVRMIVKGWLKRDTFPGKALTKIILGKK</sequence>
<dbReference type="RefSeq" id="WP_063282001.1">
    <property type="nucleotide sequence ID" value="NZ_LIYF01000027.1"/>
</dbReference>
<proteinExistence type="predicted"/>
<accession>A0A166J9H9</accession>
<dbReference type="PATRIC" id="fig|1359.32.peg.1855"/>
<comment type="caution">
    <text evidence="2">The sequence shown here is derived from an EMBL/GenBank/DDBJ whole genome shotgun (WGS) entry which is preliminary data.</text>
</comment>
<dbReference type="Pfam" id="PF00535">
    <property type="entry name" value="Glycos_transf_2"/>
    <property type="match status" value="1"/>
</dbReference>
<dbReference type="InterPro" id="IPR001173">
    <property type="entry name" value="Glyco_trans_2-like"/>
</dbReference>
<dbReference type="GO" id="GO:0016740">
    <property type="term" value="F:transferase activity"/>
    <property type="evidence" value="ECO:0007669"/>
    <property type="project" value="UniProtKB-KW"/>
</dbReference>
<dbReference type="InterPro" id="IPR029044">
    <property type="entry name" value="Nucleotide-diphossugar_trans"/>
</dbReference>
<keyword evidence="2" id="KW-0808">Transferase</keyword>
<organism evidence="2 3">
    <name type="scientific">Lactococcus lactis subsp. cremoris</name>
    <name type="common">Streptococcus cremoris</name>
    <dbReference type="NCBI Taxonomy" id="1359"/>
    <lineage>
        <taxon>Bacteria</taxon>
        <taxon>Bacillati</taxon>
        <taxon>Bacillota</taxon>
        <taxon>Bacilli</taxon>
        <taxon>Lactobacillales</taxon>
        <taxon>Streptococcaceae</taxon>
        <taxon>Lactococcus</taxon>
    </lineage>
</organism>
<evidence type="ECO:0000259" key="1">
    <source>
        <dbReference type="Pfam" id="PF00535"/>
    </source>
</evidence>
<dbReference type="SUPFAM" id="SSF53448">
    <property type="entry name" value="Nucleotide-diphospho-sugar transferases"/>
    <property type="match status" value="1"/>
</dbReference>
<name>A0A166J9H9_LACLC</name>
<dbReference type="AlphaFoldDB" id="A0A166J9H9"/>